<feature type="compositionally biased region" description="Polar residues" evidence="1">
    <location>
        <begin position="1927"/>
        <end position="1941"/>
    </location>
</feature>
<dbReference type="EMBL" id="JRES01001295">
    <property type="protein sequence ID" value="KNC23835.1"/>
    <property type="molecule type" value="Genomic_DNA"/>
</dbReference>
<feature type="region of interest" description="Disordered" evidence="1">
    <location>
        <begin position="1861"/>
        <end position="1952"/>
    </location>
</feature>
<gene>
    <name evidence="3" type="ORF">FF38_12851</name>
</gene>
<feature type="compositionally biased region" description="Low complexity" evidence="1">
    <location>
        <begin position="2386"/>
        <end position="2401"/>
    </location>
</feature>
<evidence type="ECO:0000313" key="4">
    <source>
        <dbReference type="Proteomes" id="UP000037069"/>
    </source>
</evidence>
<feature type="compositionally biased region" description="Polar residues" evidence="1">
    <location>
        <begin position="2325"/>
        <end position="2339"/>
    </location>
</feature>
<keyword evidence="4" id="KW-1185">Reference proteome</keyword>
<feature type="compositionally biased region" description="Basic and acidic residues" evidence="1">
    <location>
        <begin position="853"/>
        <end position="871"/>
    </location>
</feature>
<feature type="compositionally biased region" description="Polar residues" evidence="1">
    <location>
        <begin position="1552"/>
        <end position="1566"/>
    </location>
</feature>
<accession>A0A0L0BUU1</accession>
<keyword evidence="2" id="KW-0732">Signal</keyword>
<dbReference type="STRING" id="7375.A0A0L0BUU1"/>
<feature type="compositionally biased region" description="Basic and acidic residues" evidence="1">
    <location>
        <begin position="992"/>
        <end position="1004"/>
    </location>
</feature>
<protein>
    <submittedName>
        <fullName evidence="3">Uncharacterized protein</fullName>
    </submittedName>
</protein>
<feature type="region of interest" description="Disordered" evidence="1">
    <location>
        <begin position="851"/>
        <end position="871"/>
    </location>
</feature>
<feature type="compositionally biased region" description="Low complexity" evidence="1">
    <location>
        <begin position="1577"/>
        <end position="1595"/>
    </location>
</feature>
<feature type="signal peptide" evidence="2">
    <location>
        <begin position="1"/>
        <end position="25"/>
    </location>
</feature>
<feature type="compositionally biased region" description="Polar residues" evidence="1">
    <location>
        <begin position="2266"/>
        <end position="2293"/>
    </location>
</feature>
<feature type="chain" id="PRO_5005535276" evidence="2">
    <location>
        <begin position="26"/>
        <end position="2440"/>
    </location>
</feature>
<evidence type="ECO:0000256" key="2">
    <source>
        <dbReference type="SAM" id="SignalP"/>
    </source>
</evidence>
<evidence type="ECO:0000256" key="1">
    <source>
        <dbReference type="SAM" id="MobiDB-lite"/>
    </source>
</evidence>
<organism evidence="3 4">
    <name type="scientific">Lucilia cuprina</name>
    <name type="common">Green bottle fly</name>
    <name type="synonym">Australian sheep blowfly</name>
    <dbReference type="NCBI Taxonomy" id="7375"/>
    <lineage>
        <taxon>Eukaryota</taxon>
        <taxon>Metazoa</taxon>
        <taxon>Ecdysozoa</taxon>
        <taxon>Arthropoda</taxon>
        <taxon>Hexapoda</taxon>
        <taxon>Insecta</taxon>
        <taxon>Pterygota</taxon>
        <taxon>Neoptera</taxon>
        <taxon>Endopterygota</taxon>
        <taxon>Diptera</taxon>
        <taxon>Brachycera</taxon>
        <taxon>Muscomorpha</taxon>
        <taxon>Oestroidea</taxon>
        <taxon>Calliphoridae</taxon>
        <taxon>Luciliinae</taxon>
        <taxon>Lucilia</taxon>
    </lineage>
</organism>
<dbReference type="Proteomes" id="UP000037069">
    <property type="component" value="Unassembled WGS sequence"/>
</dbReference>
<feature type="region of interest" description="Disordered" evidence="1">
    <location>
        <begin position="1609"/>
        <end position="1629"/>
    </location>
</feature>
<proteinExistence type="predicted"/>
<feature type="compositionally biased region" description="Polar residues" evidence="1">
    <location>
        <begin position="1535"/>
        <end position="1544"/>
    </location>
</feature>
<sequence>MLFLSVSSSLMLIYLLLALCCNIHSAPTHHLTIGVQGNTPTLIVTSSEIGITPETMSSLKKPVKHEHAEKKSLKTKLNKNHSVFDKKEKLQYSAKPLNKYANSEEKLAKSLSKQTFSEEKSFEVMKSIEKQENKERILKKQTKHNAEILKDQKTTTQTLFPESTTSNTDNVDIYKTDLQLTTLTPTQTNDISSTTSYTTVQPEVLSTTTAQTNAEKTFSTPLKFEDVDDLKNSQALSTTTLNPKDFDDSTTATSTTMIYEDATITTTNLKVLTKTQTEANVAADAQSEQTTQIVENTTVIKTEYENDSNTPDPVATEENENLLSTTIETKAFNTPTTTATTASAADTSSSSPTFVTLITDNAEATTTTEMLSIPLTMTTTENVVDDDNNNNDNKKEQKLTTIEYTETATHIATTEIVKQEREKDKETENPVEAESQSNINSGITIKPKQEYTLATTTKEQTQNDDFKSTENPVQAISVATNQANVSEQNEIVTETITETEDIVTTTNSTPLTITEQQQVFNTFETQRNDLKTTTEVVSSEPTTEAVLKLIDLEKHVLKTIDELKQPSSLLLAGQHDNGHDGLKNIKKKQLIDKHYVEALLHNKHDVHVKDSAENEKYLPLTTTAPTMSPSIAATSTTTTNKPVLMPIKHGYLGPILMEEKTFHVIHHADKAMASRQKHLAEIEAQLRKGNFVELKANTEVSEAAKDPIRDNIKENADTKNLSMEMQSDQPAKNSETYFEIKENVKDLIETTENEKFTSKKTQENTADILGIISKPEPTLDKQQESKSLNSKIIPPTATYNISNNYSLTSADETAQETNSPAKSTSVLSTTVFQVIDSVATKTPMVQANTLFTSEDKEKPPVETQEKEQTESKISDIQIEVYDSTIDSIVASTNFKDGEQAQKQIDESSLGKTTKPPIAAIQQERFTQYVIDRTETSTQEPINYSTIQLANGKPEPAAIEIHINVSESFGNESEDLEFSYPQSEYNNNNNNERLGDESYDDSKVNDNIKLKIPSNTNNNGKDLRNDEILVVEIIDTDNITDSTLKLKSKNNDELFISEVKEQFTTPPPPPPPPPYQTGFDRDSDTIFYISNTEVKVGESLPSNKNANEERKLKLESQFFPANYMASTHPNVNSREEINPLHHLYEEDIILSSSRNQADSLKIYRNRNEPSPPLDVTYVGESIIEVEQSPDSVITTTDAPDQQRNAAAAATSEADVIIQPAILPEISIGVPVIGELPPQIELKEIDFMPNEAQLHRSGIYDDNDNSNGNNNIMFNNDIDENTISGGGISNHDVDVVNSNGNNQRVDESSIQYGGDLIDESADGGFDGVEGSYPFGNPATIGKSSSSHYSSAFLTKLRKQQQQQQPNHVADYAHLYVNYGVNNMRKDELSADIKDSGELLLIGGGGNGNIASNEQNITSFKDFLNKVSMSNSSMPFLSANTTQNERMSNATAFSVMEDTNDLEDKNTEDIINLISLAIGLFIVILPVVVTCSMFWALRYLYKKYHSNLTDNGGYADQSETKIPLNEDGVEKGEFVHEPSSSPTNSNKDAIEKYPDTSNKPSTTETNVKFSTEKPTSHLETTITKTNTTTTTTSTTNSKANDTLKLSLALSSPITQEQAQPPPPTSTSSPSKVTCTSATITEQILTVHGDVDNENGAGDDDDVVEMPGPNGSITKMTMENNLLIVETEESNDISRVARETKMDYNKDGVFVVEVARGIDSKTIPESPVTDGSEKMLSMFETKHNNGGLGYKVTNEKNCVNNEKVQIHSPPPENAEEGPRSLHQIEELEEPTNSPQLNVSNDEEIAGLKYKANTGLSQSDLSTTSSNDSNKGYCYGNQELYVVEQSGYATVTPNGNVVLKCDIKDIKDDDRNPENDHFLKHSPDKKEESKDQEDIVETTKKPQEGGTRTSSGESPAQRQNDKPQENGDNIMETENTQVIDSNNSEVNMEKSDEDDVNNKHIESIDNQSEVTEDQASPSEKHTITQNIPIPVEIEVHITPADMESSNTDESLKPLKSTVTADSPVLEATESVTEPLVLETIPIELEDTLAVETLLPIETTIPFNETTSALLVEEDETGNSISEDLAILAVPDKFSDKETSQEDVSSIKAIENDTITLENKDEPYESEAIVELPTLDEPLEENLEVKEEVTKPNSVIPIPVEPIAEVPSVEEQLADNTEEQLMEVKEDVTKPNTVNGEETTDISTLHMNGVSVSQETESEKTQDLCIAQNDVVSNDKNPLSINKEMEVNESEFPLEDDNTSNIIENELHKTESQNGLTQSDVESLTNGTSDLVKSPQMQNGHVEIEPISISLNDMENGYDSIMSLPEPPPTTDEQLNSDLSEQQLDSLPPPPPPEIFNLKDLPPPLTNGNADSPQSEESTNFYNTLPPPPPTTLEVTASAETTTTATTNGKVHASPLTPPASPPAHFTNNLHTGLCSQPIAVDVNGS</sequence>
<feature type="compositionally biased region" description="Polar residues" evidence="1">
    <location>
        <begin position="1901"/>
        <end position="1913"/>
    </location>
</feature>
<reference evidence="3 4" key="1">
    <citation type="journal article" date="2015" name="Nat. Commun.">
        <title>Lucilia cuprina genome unlocks parasitic fly biology to underpin future interventions.</title>
        <authorList>
            <person name="Anstead C.A."/>
            <person name="Korhonen P.K."/>
            <person name="Young N.D."/>
            <person name="Hall R.S."/>
            <person name="Jex A.R."/>
            <person name="Murali S.C."/>
            <person name="Hughes D.S."/>
            <person name="Lee S.F."/>
            <person name="Perry T."/>
            <person name="Stroehlein A.J."/>
            <person name="Ansell B.R."/>
            <person name="Breugelmans B."/>
            <person name="Hofmann A."/>
            <person name="Qu J."/>
            <person name="Dugan S."/>
            <person name="Lee S.L."/>
            <person name="Chao H."/>
            <person name="Dinh H."/>
            <person name="Han Y."/>
            <person name="Doddapaneni H.V."/>
            <person name="Worley K.C."/>
            <person name="Muzny D.M."/>
            <person name="Ioannidis P."/>
            <person name="Waterhouse R.M."/>
            <person name="Zdobnov E.M."/>
            <person name="James P.J."/>
            <person name="Bagnall N.H."/>
            <person name="Kotze A.C."/>
            <person name="Gibbs R.A."/>
            <person name="Richards S."/>
            <person name="Batterham P."/>
            <person name="Gasser R.B."/>
        </authorList>
    </citation>
    <scope>NUCLEOTIDE SEQUENCE [LARGE SCALE GENOMIC DNA]</scope>
    <source>
        <strain evidence="3 4">LS</strain>
        <tissue evidence="3">Full body</tissue>
    </source>
</reference>
<comment type="caution">
    <text evidence="3">The sequence shown here is derived from an EMBL/GenBank/DDBJ whole genome shotgun (WGS) entry which is preliminary data.</text>
</comment>
<feature type="region of interest" description="Disordered" evidence="1">
    <location>
        <begin position="1529"/>
        <end position="1595"/>
    </location>
</feature>
<feature type="region of interest" description="Disordered" evidence="1">
    <location>
        <begin position="2311"/>
        <end position="2422"/>
    </location>
</feature>
<name>A0A0L0BUU1_LUCCU</name>
<feature type="compositionally biased region" description="Polar residues" evidence="1">
    <location>
        <begin position="2360"/>
        <end position="2377"/>
    </location>
</feature>
<dbReference type="OrthoDB" id="8034296at2759"/>
<evidence type="ECO:0000313" key="3">
    <source>
        <dbReference type="EMBL" id="KNC23835.1"/>
    </source>
</evidence>
<feature type="region of interest" description="Disordered" evidence="1">
    <location>
        <begin position="980"/>
        <end position="1004"/>
    </location>
</feature>
<feature type="compositionally biased region" description="Basic and acidic residues" evidence="1">
    <location>
        <begin position="1861"/>
        <end position="1898"/>
    </location>
</feature>
<feature type="region of interest" description="Disordered" evidence="1">
    <location>
        <begin position="2262"/>
        <end position="2294"/>
    </location>
</feature>